<dbReference type="Proteomes" id="UP001595792">
    <property type="component" value="Unassembled WGS sequence"/>
</dbReference>
<name>A0ABV8NR99_9SPHI</name>
<dbReference type="EMBL" id="JBHSBY010000139">
    <property type="protein sequence ID" value="MFC4198503.1"/>
    <property type="molecule type" value="Genomic_DNA"/>
</dbReference>
<evidence type="ECO:0000313" key="3">
    <source>
        <dbReference type="Proteomes" id="UP001595792"/>
    </source>
</evidence>
<proteinExistence type="predicted"/>
<keyword evidence="1" id="KW-0812">Transmembrane</keyword>
<accession>A0ABV8NR99</accession>
<feature type="transmembrane region" description="Helical" evidence="1">
    <location>
        <begin position="16"/>
        <end position="34"/>
    </location>
</feature>
<gene>
    <name evidence="2" type="ORF">ACFOUY_17485</name>
</gene>
<evidence type="ECO:0000256" key="1">
    <source>
        <dbReference type="SAM" id="Phobius"/>
    </source>
</evidence>
<reference evidence="3" key="1">
    <citation type="journal article" date="2019" name="Int. J. Syst. Evol. Microbiol.">
        <title>The Global Catalogue of Microorganisms (GCM) 10K type strain sequencing project: providing services to taxonomists for standard genome sequencing and annotation.</title>
        <authorList>
            <consortium name="The Broad Institute Genomics Platform"/>
            <consortium name="The Broad Institute Genome Sequencing Center for Infectious Disease"/>
            <person name="Wu L."/>
            <person name="Ma J."/>
        </authorList>
    </citation>
    <scope>NUCLEOTIDE SEQUENCE [LARGE SCALE GENOMIC DNA]</scope>
    <source>
        <strain evidence="3">CCM 8689</strain>
    </source>
</reference>
<dbReference type="RefSeq" id="WP_378962501.1">
    <property type="nucleotide sequence ID" value="NZ_JBHRXC010000016.1"/>
</dbReference>
<comment type="caution">
    <text evidence="2">The sequence shown here is derived from an EMBL/GenBank/DDBJ whole genome shotgun (WGS) entry which is preliminary data.</text>
</comment>
<sequence>MLLEEINLLKSNKVDWSLIISVLALLASAATYLLHDRRLKKQERLINDHQIQKITQEHNENNKAMVKAHVVKHQKGKREIKVFNAGKAVAKNVNLEILTDLNGMSVDNYDIFPYEFMNPQEGTQFLIFLYEGPVNVIKVRTSWDDAHQPGNSYDQMLTL</sequence>
<protein>
    <recommendedName>
        <fullName evidence="4">FixH protein</fullName>
    </recommendedName>
</protein>
<evidence type="ECO:0000313" key="2">
    <source>
        <dbReference type="EMBL" id="MFC4198503.1"/>
    </source>
</evidence>
<keyword evidence="3" id="KW-1185">Reference proteome</keyword>
<organism evidence="2 3">
    <name type="scientific">Pedobacter jamesrossensis</name>
    <dbReference type="NCBI Taxonomy" id="1908238"/>
    <lineage>
        <taxon>Bacteria</taxon>
        <taxon>Pseudomonadati</taxon>
        <taxon>Bacteroidota</taxon>
        <taxon>Sphingobacteriia</taxon>
        <taxon>Sphingobacteriales</taxon>
        <taxon>Sphingobacteriaceae</taxon>
        <taxon>Pedobacter</taxon>
    </lineage>
</organism>
<evidence type="ECO:0008006" key="4">
    <source>
        <dbReference type="Google" id="ProtNLM"/>
    </source>
</evidence>
<keyword evidence="1" id="KW-1133">Transmembrane helix</keyword>
<keyword evidence="1" id="KW-0472">Membrane</keyword>